<dbReference type="EMBL" id="PGEM01000095">
    <property type="protein sequence ID" value="PPJ62812.1"/>
    <property type="molecule type" value="Genomic_DNA"/>
</dbReference>
<keyword evidence="1" id="KW-1133">Transmembrane helix</keyword>
<feature type="transmembrane region" description="Helical" evidence="1">
    <location>
        <begin position="15"/>
        <end position="36"/>
    </location>
</feature>
<gene>
    <name evidence="2" type="ORF">CUN59_13515</name>
</gene>
<evidence type="ECO:0000313" key="2">
    <source>
        <dbReference type="EMBL" id="PPJ62812.1"/>
    </source>
</evidence>
<organism evidence="2 3">
    <name type="scientific">Cuspidothrix issatschenkoi CHARLIE-1</name>
    <dbReference type="NCBI Taxonomy" id="2052836"/>
    <lineage>
        <taxon>Bacteria</taxon>
        <taxon>Bacillati</taxon>
        <taxon>Cyanobacteriota</taxon>
        <taxon>Cyanophyceae</taxon>
        <taxon>Nostocales</taxon>
        <taxon>Aphanizomenonaceae</taxon>
        <taxon>Cuspidothrix</taxon>
    </lineage>
</organism>
<comment type="caution">
    <text evidence="2">The sequence shown here is derived from an EMBL/GenBank/DDBJ whole genome shotgun (WGS) entry which is preliminary data.</text>
</comment>
<protein>
    <submittedName>
        <fullName evidence="2">Uncharacterized protein</fullName>
    </submittedName>
</protein>
<dbReference type="RefSeq" id="WP_104388333.1">
    <property type="nucleotide sequence ID" value="NZ_PGEM01000095.1"/>
</dbReference>
<dbReference type="AlphaFoldDB" id="A0A2S6CSZ2"/>
<accession>A0A2S6CSZ2</accession>
<sequence>MPRRISNGAVTEVELFPFLSILFCTIGVLILLLMVLTAQTFSNQRQITIVAKTENGQNQSKQPRYIECRSDGIVLYPNQEFVAITRVNSSYSPLQTLLTEVKTNRDKQYLIVAIRPDGIEVFKTIRALIESEGIDIGYEPIDEGWQLKIQGNI</sequence>
<evidence type="ECO:0000256" key="1">
    <source>
        <dbReference type="SAM" id="Phobius"/>
    </source>
</evidence>
<proteinExistence type="predicted"/>
<dbReference type="Proteomes" id="UP000239589">
    <property type="component" value="Unassembled WGS sequence"/>
</dbReference>
<reference evidence="2 3" key="1">
    <citation type="submission" date="2018-02" db="EMBL/GenBank/DDBJ databases">
        <title>Discovery of a pederin family compound in a non-symbiotic bloom-forming cyanobacterium.</title>
        <authorList>
            <person name="Kust A."/>
            <person name="Mares J."/>
            <person name="Jokela J."/>
            <person name="Urajova P."/>
            <person name="Hajek J."/>
            <person name="Saurav K."/>
            <person name="Voracova K."/>
            <person name="Fewer D.P."/>
            <person name="Haapaniemi E."/>
            <person name="Permi P."/>
            <person name="Rehakova K."/>
            <person name="Sivonen K."/>
            <person name="Hrouzek P."/>
        </authorList>
    </citation>
    <scope>NUCLEOTIDE SEQUENCE [LARGE SCALE GENOMIC DNA]</scope>
    <source>
        <strain evidence="2 3">CHARLIE-1</strain>
    </source>
</reference>
<name>A0A2S6CSZ2_9CYAN</name>
<keyword evidence="1" id="KW-0472">Membrane</keyword>
<keyword evidence="1" id="KW-0812">Transmembrane</keyword>
<keyword evidence="3" id="KW-1185">Reference proteome</keyword>
<dbReference type="OrthoDB" id="424753at2"/>
<evidence type="ECO:0000313" key="3">
    <source>
        <dbReference type="Proteomes" id="UP000239589"/>
    </source>
</evidence>